<gene>
    <name evidence="2" type="ordered locus">Cpin_2988</name>
</gene>
<feature type="transmembrane region" description="Helical" evidence="1">
    <location>
        <begin position="115"/>
        <end position="135"/>
    </location>
</feature>
<protein>
    <submittedName>
        <fullName evidence="2">Uncharacterized protein</fullName>
    </submittedName>
</protein>
<evidence type="ECO:0000313" key="3">
    <source>
        <dbReference type="Proteomes" id="UP000002215"/>
    </source>
</evidence>
<name>A0A979G410_CHIPD</name>
<dbReference type="Proteomes" id="UP000002215">
    <property type="component" value="Chromosome"/>
</dbReference>
<dbReference type="OrthoDB" id="9820298at2"/>
<feature type="transmembrane region" description="Helical" evidence="1">
    <location>
        <begin position="24"/>
        <end position="45"/>
    </location>
</feature>
<proteinExistence type="predicted"/>
<evidence type="ECO:0000313" key="2">
    <source>
        <dbReference type="EMBL" id="ACU60464.1"/>
    </source>
</evidence>
<evidence type="ECO:0000256" key="1">
    <source>
        <dbReference type="SAM" id="Phobius"/>
    </source>
</evidence>
<dbReference type="KEGG" id="cpi:Cpin_2988"/>
<keyword evidence="1" id="KW-0812">Transmembrane</keyword>
<accession>A0A979G410</accession>
<reference evidence="3" key="1">
    <citation type="submission" date="2009-08" db="EMBL/GenBank/DDBJ databases">
        <title>The complete genome of Chitinophaga pinensis DSM 2588.</title>
        <authorList>
            <consortium name="US DOE Joint Genome Institute (JGI-PGF)"/>
            <person name="Lucas S."/>
            <person name="Copeland A."/>
            <person name="Lapidus A."/>
            <person name="Glavina del Rio T."/>
            <person name="Dalin E."/>
            <person name="Tice H."/>
            <person name="Bruce D."/>
            <person name="Goodwin L."/>
            <person name="Pitluck S."/>
            <person name="Kyrpides N."/>
            <person name="Mavromatis K."/>
            <person name="Ivanova N."/>
            <person name="Mikhailova N."/>
            <person name="Sims D."/>
            <person name="Meinche L."/>
            <person name="Brettin T."/>
            <person name="Detter J.C."/>
            <person name="Han C."/>
            <person name="Larimer F."/>
            <person name="Land M."/>
            <person name="Hauser L."/>
            <person name="Markowitz V."/>
            <person name="Cheng J.-F."/>
            <person name="Hugenholtz P."/>
            <person name="Woyke T."/>
            <person name="Wu D."/>
            <person name="Spring S."/>
            <person name="Klenk H.-P."/>
            <person name="Eisen J.A."/>
        </authorList>
    </citation>
    <scope>NUCLEOTIDE SEQUENCE [LARGE SCALE GENOMIC DNA]</scope>
    <source>
        <strain evidence="3">ATCC 43595 / DSM 2588 / LMG 13176 / NBRC 15968 / NCIMB 11800 / UQM 2034</strain>
    </source>
</reference>
<dbReference type="AlphaFoldDB" id="A0A979G410"/>
<keyword evidence="1" id="KW-1133">Transmembrane helix</keyword>
<sequence length="266" mass="30505">MSIYTQYPQQPPNNQEQISSSLDLFLKCSFLMILVSVVNLVTYYYTFNIPIIDYVDISEIGELFLHQLPNYLLLLIPLIVLLSGWSFSFNILLSFCLLLIHIITSDTNTQAKGQFLVICMAVYLPVALIFFTYTAKGDLGFFQKNPAYKWKLLVFMFTSSILLTSLDSMLNARLVKERYLYSGTDMVLDGNKIISDSTFYYVGRTKSFIFCYDPQKNRAKIYPADKLQEMVINTADPERFFNMSPEETCASISRGISRPVHNPVKP</sequence>
<dbReference type="RefSeq" id="WP_012790640.1">
    <property type="nucleotide sequence ID" value="NC_013132.1"/>
</dbReference>
<reference evidence="2 3" key="2">
    <citation type="journal article" date="2010" name="Stand. Genomic Sci.">
        <title>Complete genome sequence of Chitinophaga pinensis type strain (UQM 2034).</title>
        <authorList>
            <person name="Glavina Del Rio T."/>
            <person name="Abt B."/>
            <person name="Spring S."/>
            <person name="Lapidus A."/>
            <person name="Nolan M."/>
            <person name="Tice H."/>
            <person name="Copeland A."/>
            <person name="Cheng J.F."/>
            <person name="Chen F."/>
            <person name="Bruce D."/>
            <person name="Goodwin L."/>
            <person name="Pitluck S."/>
            <person name="Ivanova N."/>
            <person name="Mavromatis K."/>
            <person name="Mikhailova N."/>
            <person name="Pati A."/>
            <person name="Chen A."/>
            <person name="Palaniappan K."/>
            <person name="Land M."/>
            <person name="Hauser L."/>
            <person name="Chang Y.J."/>
            <person name="Jeffries C.D."/>
            <person name="Chain P."/>
            <person name="Saunders E."/>
            <person name="Detter J.C."/>
            <person name="Brettin T."/>
            <person name="Rohde M."/>
            <person name="Goker M."/>
            <person name="Bristow J."/>
            <person name="Eisen J.A."/>
            <person name="Markowitz V."/>
            <person name="Hugenholtz P."/>
            <person name="Kyrpides N.C."/>
            <person name="Klenk H.P."/>
            <person name="Lucas S."/>
        </authorList>
    </citation>
    <scope>NUCLEOTIDE SEQUENCE [LARGE SCALE GENOMIC DNA]</scope>
    <source>
        <strain evidence="3">ATCC 43595 / DSM 2588 / LMG 13176 / NBRC 15968 / NCIMB 11800 / UQM 2034</strain>
    </source>
</reference>
<organism evidence="2 3">
    <name type="scientific">Chitinophaga pinensis (strain ATCC 43595 / DSM 2588 / LMG 13176 / NBRC 15968 / NCIMB 11800 / UQM 2034)</name>
    <dbReference type="NCBI Taxonomy" id="485918"/>
    <lineage>
        <taxon>Bacteria</taxon>
        <taxon>Pseudomonadati</taxon>
        <taxon>Bacteroidota</taxon>
        <taxon>Chitinophagia</taxon>
        <taxon>Chitinophagales</taxon>
        <taxon>Chitinophagaceae</taxon>
        <taxon>Chitinophaga</taxon>
    </lineage>
</organism>
<dbReference type="EMBL" id="CP001699">
    <property type="protein sequence ID" value="ACU60464.1"/>
    <property type="molecule type" value="Genomic_DNA"/>
</dbReference>
<keyword evidence="1" id="KW-0472">Membrane</keyword>
<feature type="transmembrane region" description="Helical" evidence="1">
    <location>
        <begin position="147"/>
        <end position="166"/>
    </location>
</feature>
<feature type="transmembrane region" description="Helical" evidence="1">
    <location>
        <begin position="71"/>
        <end position="103"/>
    </location>
</feature>